<dbReference type="Pfam" id="PF06695">
    <property type="entry name" value="Sm_multidrug_ex"/>
    <property type="match status" value="1"/>
</dbReference>
<keyword evidence="1" id="KW-0472">Membrane</keyword>
<feature type="transmembrane region" description="Helical" evidence="1">
    <location>
        <begin position="144"/>
        <end position="165"/>
    </location>
</feature>
<evidence type="ECO:0000313" key="3">
    <source>
        <dbReference type="Proteomes" id="UP000000365"/>
    </source>
</evidence>
<reference evidence="2 3" key="1">
    <citation type="journal article" date="2009" name="Stand. Genomic Sci.">
        <title>Complete genome sequence of Methanocorpusculum labreanum type strain Z.</title>
        <authorList>
            <person name="Anderson I.J."/>
            <person name="Sieprawska-Lupa M."/>
            <person name="Goltsman E."/>
            <person name="Lapidus A."/>
            <person name="Copeland A."/>
            <person name="Glavina Del Rio T."/>
            <person name="Tice H."/>
            <person name="Dalin E."/>
            <person name="Barry K."/>
            <person name="Pitluck S."/>
            <person name="Hauser L."/>
            <person name="Land M."/>
            <person name="Lucas S."/>
            <person name="Richardson P."/>
            <person name="Whitman W.B."/>
            <person name="Kyrpides N.C."/>
        </authorList>
    </citation>
    <scope>NUCLEOTIDE SEQUENCE [LARGE SCALE GENOMIC DNA]</scope>
    <source>
        <strain evidence="3">ATCC 43576 / DSM 4855 / Z</strain>
    </source>
</reference>
<organism evidence="2 3">
    <name type="scientific">Methanocorpusculum labreanum (strain ATCC 43576 / DSM 4855 / Z)</name>
    <dbReference type="NCBI Taxonomy" id="410358"/>
    <lineage>
        <taxon>Archaea</taxon>
        <taxon>Methanobacteriati</taxon>
        <taxon>Methanobacteriota</taxon>
        <taxon>Stenosarchaea group</taxon>
        <taxon>Methanomicrobia</taxon>
        <taxon>Methanomicrobiales</taxon>
        <taxon>Methanocorpusculaceae</taxon>
        <taxon>Methanocorpusculum</taxon>
    </lineage>
</organism>
<gene>
    <name evidence="2" type="ordered locus">Mlab_0872</name>
</gene>
<dbReference type="HOGENOM" id="CLU_097791_0_0_2"/>
<dbReference type="OrthoDB" id="116567at2157"/>
<accession>A2SRT7</accession>
<feature type="transmembrane region" description="Helical" evidence="1">
    <location>
        <begin position="177"/>
        <end position="202"/>
    </location>
</feature>
<proteinExistence type="predicted"/>
<dbReference type="InterPro" id="IPR009577">
    <property type="entry name" value="Sm_multidrug_ex"/>
</dbReference>
<feature type="transmembrane region" description="Helical" evidence="1">
    <location>
        <begin position="52"/>
        <end position="70"/>
    </location>
</feature>
<evidence type="ECO:0000256" key="1">
    <source>
        <dbReference type="SAM" id="Phobius"/>
    </source>
</evidence>
<dbReference type="Proteomes" id="UP000000365">
    <property type="component" value="Chromosome"/>
</dbReference>
<dbReference type="EMBL" id="CP000559">
    <property type="protein sequence ID" value="ABN07043.1"/>
    <property type="molecule type" value="Genomic_DNA"/>
</dbReference>
<evidence type="ECO:0008006" key="4">
    <source>
        <dbReference type="Google" id="ProtNLM"/>
    </source>
</evidence>
<sequence length="240" mass="26342">MNPDGETGTALLYRILKRIFYLVVPILVYLVLLVVFWFVYPPPTGVFTLPPSTEYLALVGLMGAYLVPPFGKETIVPLALGLGYPIWVIFLGVVGMDIVTATFVSLNFDLLLKVPLIGRWIRWVMRTADKVRVSKPWIEQLSSAGLLLFMYIPLQGSGSITCSVLGRLLGYKPAVSLGLVVIGSILSTLTVAIGASSVIQLWYINPLLGVAAALAILAAILVIAYFWSRFTKRFYRSEGV</sequence>
<feature type="transmembrane region" description="Helical" evidence="1">
    <location>
        <begin position="82"/>
        <end position="106"/>
    </location>
</feature>
<dbReference type="AlphaFoldDB" id="A2SRT7"/>
<feature type="transmembrane region" description="Helical" evidence="1">
    <location>
        <begin position="208"/>
        <end position="227"/>
    </location>
</feature>
<dbReference type="KEGG" id="mla:Mlab_0872"/>
<evidence type="ECO:0000313" key="2">
    <source>
        <dbReference type="EMBL" id="ABN07043.1"/>
    </source>
</evidence>
<keyword evidence="3" id="KW-1185">Reference proteome</keyword>
<keyword evidence="1" id="KW-1133">Transmembrane helix</keyword>
<keyword evidence="1" id="KW-0812">Transmembrane</keyword>
<dbReference type="RefSeq" id="WP_011833244.1">
    <property type="nucleotide sequence ID" value="NC_008942.1"/>
</dbReference>
<feature type="transmembrane region" description="Helical" evidence="1">
    <location>
        <begin position="19"/>
        <end position="40"/>
    </location>
</feature>
<name>A2SRT7_METLZ</name>
<protein>
    <recommendedName>
        <fullName evidence="4">Small multi-drug export</fullName>
    </recommendedName>
</protein>
<dbReference type="GeneID" id="4794599"/>
<dbReference type="eggNOG" id="arCOG01330">
    <property type="taxonomic scope" value="Archaea"/>
</dbReference>